<feature type="chain" id="PRO_5036848063" description="Tetratricopeptide repeat-containing protein" evidence="3">
    <location>
        <begin position="20"/>
        <end position="458"/>
    </location>
</feature>
<sequence length="458" mass="52711">MKTNLFSFLSLLISFFAFAQEDYDCQTELSLYAESAKVKNYEEALENYNNLLAHCEDFSMVTYQYGKIMFKALIKAEADETKQLALAKRFIANEKARLKFFKSRSDKGDILPGIAQMMNDHNIGEEKEQFMIFDEAWTEDQENFTNPKSIYTYFLQMVNLLDQGEVNLQEVFEKYDEIQAHLEELENQQAIVAKPLIEKQDKQEKLTSTQSRKLKNAELRLKNYDVIRNSVDKVIGSRADCENLIPIFEKDYEENKNNIDWINNAADRLFKKECTDTDFFVQVVAQQHQLEPSAKSALYLGQLSFDKKEVNQAMKYFKESAELEENQADKAKVLYKIANTYKDMGSFSNARTYYKKALQNQPSLGIAYLKIAEMYAKSANDCGTDTFNKQAVYWLAAEYASKAGRVSPKLKSNAQQAVKSYSARAPKKSDVFQKNYTGGEKISFNSCWINESVLVPNL</sequence>
<evidence type="ECO:0000313" key="4">
    <source>
        <dbReference type="EMBL" id="NGZ90562.1"/>
    </source>
</evidence>
<reference evidence="4" key="1">
    <citation type="submission" date="2020-03" db="EMBL/GenBank/DDBJ databases">
        <title>Psychroflexus Maritimus sp. nov., isolate from marine sediment.</title>
        <authorList>
            <person name="Zhong Y.-L."/>
        </authorList>
    </citation>
    <scope>NUCLEOTIDE SEQUENCE</scope>
    <source>
        <strain evidence="4">C1</strain>
    </source>
</reference>
<evidence type="ECO:0000256" key="2">
    <source>
        <dbReference type="SAM" id="Coils"/>
    </source>
</evidence>
<feature type="signal peptide" evidence="3">
    <location>
        <begin position="1"/>
        <end position="19"/>
    </location>
</feature>
<feature type="repeat" description="TPR" evidence="1">
    <location>
        <begin position="331"/>
        <end position="364"/>
    </location>
</feature>
<organism evidence="4 5">
    <name type="scientific">Psychroflexus maritimus</name>
    <dbReference type="NCBI Taxonomy" id="2714865"/>
    <lineage>
        <taxon>Bacteria</taxon>
        <taxon>Pseudomonadati</taxon>
        <taxon>Bacteroidota</taxon>
        <taxon>Flavobacteriia</taxon>
        <taxon>Flavobacteriales</taxon>
        <taxon>Flavobacteriaceae</taxon>
        <taxon>Psychroflexus</taxon>
    </lineage>
</organism>
<keyword evidence="3" id="KW-0732">Signal</keyword>
<keyword evidence="2" id="KW-0175">Coiled coil</keyword>
<dbReference type="InterPro" id="IPR019734">
    <property type="entry name" value="TPR_rpt"/>
</dbReference>
<dbReference type="SMART" id="SM00028">
    <property type="entry name" value="TPR"/>
    <property type="match status" value="3"/>
</dbReference>
<keyword evidence="5" id="KW-1185">Reference proteome</keyword>
<comment type="caution">
    <text evidence="4">The sequence shown here is derived from an EMBL/GenBank/DDBJ whole genome shotgun (WGS) entry which is preliminary data.</text>
</comment>
<dbReference type="SUPFAM" id="SSF48452">
    <property type="entry name" value="TPR-like"/>
    <property type="match status" value="1"/>
</dbReference>
<dbReference type="EMBL" id="JAANAS010000083">
    <property type="protein sequence ID" value="NGZ90562.1"/>
    <property type="molecule type" value="Genomic_DNA"/>
</dbReference>
<dbReference type="Gene3D" id="1.25.40.10">
    <property type="entry name" value="Tetratricopeptide repeat domain"/>
    <property type="match status" value="1"/>
</dbReference>
<evidence type="ECO:0000256" key="1">
    <source>
        <dbReference type="PROSITE-ProRule" id="PRU00339"/>
    </source>
</evidence>
<keyword evidence="1" id="KW-0802">TPR repeat</keyword>
<dbReference type="Pfam" id="PF13181">
    <property type="entry name" value="TPR_8"/>
    <property type="match status" value="1"/>
</dbReference>
<protein>
    <recommendedName>
        <fullName evidence="6">Tetratricopeptide repeat-containing protein</fullName>
    </recommendedName>
</protein>
<accession>A0A967E0E9</accession>
<dbReference type="AlphaFoldDB" id="A0A967E0E9"/>
<feature type="repeat" description="TPR" evidence="1">
    <location>
        <begin position="294"/>
        <end position="327"/>
    </location>
</feature>
<evidence type="ECO:0000313" key="5">
    <source>
        <dbReference type="Proteomes" id="UP000643701"/>
    </source>
</evidence>
<feature type="coiled-coil region" evidence="2">
    <location>
        <begin position="31"/>
        <end position="58"/>
    </location>
</feature>
<evidence type="ECO:0008006" key="6">
    <source>
        <dbReference type="Google" id="ProtNLM"/>
    </source>
</evidence>
<dbReference type="InterPro" id="IPR011990">
    <property type="entry name" value="TPR-like_helical_dom_sf"/>
</dbReference>
<proteinExistence type="predicted"/>
<gene>
    <name evidence="4" type="ORF">G7034_09885</name>
</gene>
<dbReference type="PROSITE" id="PS50005">
    <property type="entry name" value="TPR"/>
    <property type="match status" value="2"/>
</dbReference>
<name>A0A967E0E9_9FLAO</name>
<evidence type="ECO:0000256" key="3">
    <source>
        <dbReference type="SAM" id="SignalP"/>
    </source>
</evidence>
<dbReference type="Proteomes" id="UP000643701">
    <property type="component" value="Unassembled WGS sequence"/>
</dbReference>
<dbReference type="RefSeq" id="WP_166400799.1">
    <property type="nucleotide sequence ID" value="NZ_JAANAS010000083.1"/>
</dbReference>